<evidence type="ECO:0000256" key="2">
    <source>
        <dbReference type="ARBA" id="ARBA00022553"/>
    </source>
</evidence>
<name>A0AAD6HSV8_9EURO</name>
<dbReference type="Pfam" id="PF00109">
    <property type="entry name" value="ketoacyl-synt"/>
    <property type="match status" value="1"/>
</dbReference>
<dbReference type="PROSITE" id="PS52004">
    <property type="entry name" value="KS3_2"/>
    <property type="match status" value="1"/>
</dbReference>
<dbReference type="PROSITE" id="PS52019">
    <property type="entry name" value="PKS_MFAS_DH"/>
    <property type="match status" value="1"/>
</dbReference>
<dbReference type="InterPro" id="IPR049552">
    <property type="entry name" value="PKS_DH_N"/>
</dbReference>
<dbReference type="InterPro" id="IPR020841">
    <property type="entry name" value="PKS_Beta-ketoAc_synthase_dom"/>
</dbReference>
<reference evidence="11" key="1">
    <citation type="journal article" date="2023" name="IMA Fungus">
        <title>Comparative genomic study of the Penicillium genus elucidates a diverse pangenome and 15 lateral gene transfer events.</title>
        <authorList>
            <person name="Petersen C."/>
            <person name="Sorensen T."/>
            <person name="Nielsen M.R."/>
            <person name="Sondergaard T.E."/>
            <person name="Sorensen J.L."/>
            <person name="Fitzpatrick D.A."/>
            <person name="Frisvad J.C."/>
            <person name="Nielsen K.L."/>
        </authorList>
    </citation>
    <scope>NUCLEOTIDE SEQUENCE</scope>
    <source>
        <strain evidence="11">IBT 17514</strain>
    </source>
</reference>
<dbReference type="Pfam" id="PF02801">
    <property type="entry name" value="Ketoacyl-synt_C"/>
    <property type="match status" value="1"/>
</dbReference>
<dbReference type="CDD" id="cd02440">
    <property type="entry name" value="AdoMet_MTases"/>
    <property type="match status" value="1"/>
</dbReference>
<dbReference type="Pfam" id="PF16197">
    <property type="entry name" value="KAsynt_C_assoc"/>
    <property type="match status" value="1"/>
</dbReference>
<dbReference type="InterPro" id="IPR016039">
    <property type="entry name" value="Thiolase-like"/>
</dbReference>
<evidence type="ECO:0000256" key="3">
    <source>
        <dbReference type="ARBA" id="ARBA00022679"/>
    </source>
</evidence>
<feature type="active site" description="Proton donor; for dehydratase activity" evidence="7">
    <location>
        <position position="1202"/>
    </location>
</feature>
<feature type="region of interest" description="C-terminal hotdog fold" evidence="7">
    <location>
        <begin position="1140"/>
        <end position="1292"/>
    </location>
</feature>
<dbReference type="PROSITE" id="PS50075">
    <property type="entry name" value="CARRIER"/>
    <property type="match status" value="1"/>
</dbReference>
<dbReference type="Gene3D" id="3.40.50.150">
    <property type="entry name" value="Vaccinia Virus protein VP39"/>
    <property type="match status" value="1"/>
</dbReference>
<dbReference type="Gene3D" id="3.10.129.110">
    <property type="entry name" value="Polyketide synthase dehydratase"/>
    <property type="match status" value="1"/>
</dbReference>
<evidence type="ECO:0000256" key="6">
    <source>
        <dbReference type="ARBA" id="ARBA00023315"/>
    </source>
</evidence>
<dbReference type="GO" id="GO:0006633">
    <property type="term" value="P:fatty acid biosynthetic process"/>
    <property type="evidence" value="ECO:0007669"/>
    <property type="project" value="TreeGrafter"/>
</dbReference>
<dbReference type="Gene3D" id="3.40.366.10">
    <property type="entry name" value="Malonyl-Coenzyme A Acyl Carrier Protein, domain 2"/>
    <property type="match status" value="1"/>
</dbReference>
<dbReference type="SUPFAM" id="SSF51735">
    <property type="entry name" value="NAD(P)-binding Rossmann-fold domains"/>
    <property type="match status" value="2"/>
</dbReference>
<protein>
    <submittedName>
        <fullName evidence="11">Uncharacterized protein</fullName>
    </submittedName>
</protein>
<dbReference type="InterPro" id="IPR057326">
    <property type="entry name" value="KR_dom"/>
</dbReference>
<dbReference type="InterPro" id="IPR056501">
    <property type="entry name" value="NAD-bd_HRPKS_sdrA"/>
</dbReference>
<evidence type="ECO:0000256" key="4">
    <source>
        <dbReference type="ARBA" id="ARBA00023002"/>
    </source>
</evidence>
<dbReference type="Gene3D" id="3.90.180.10">
    <property type="entry name" value="Medium-chain alcohol dehydrogenases, catalytic domain"/>
    <property type="match status" value="1"/>
</dbReference>
<dbReference type="SMART" id="SM00822">
    <property type="entry name" value="PKS_KR"/>
    <property type="match status" value="1"/>
</dbReference>
<sequence>MAPLIYDDYAAETSYSDIADATKCVQERDIAVVGYSYKFPGEAVNDDQFWKLMVEQRCAMKEWPADRMNVSGWHHPDKRRRGQVTSKGACFLDEDVSLFDASFFSLSGDEAAALDPQQRHMLEVTYTALENAGIPMEKAAGSQTSVHVGCFGSDYRLMGLKEIEKTTDYDVLGVSMCMTANRVSWFFDWKGASLNVDTACSSSLVALDMACQGLTNGDADMGIAAGTNLLLSPDMVQLESNVNMLSPDSISYSFDHRANGFSRGEGTGVVVLKRVQDALRDGDTIRAVIRATGSNQDGMTPLGIMQPNASSQTELIQRTYAKAGLSLEPTRFFEAHGTGTPVGDPIECEAISKAFQSSRSVSDPLILGALKSNIGHLEGASGIASLIKSIMVLEKGIIPPNTNFEKPNPRIDLLNIQFPLKAMPWPTPGLRRASVNSFGVGGSNAHVVLDDALNYLHERGLSGNHLTVQMASTPQEALPAQQGQKQESLLLSENSQHLPVPRLLTISAATKATLKDLVQAYKSYFANLSLPEDGLRQFMNDLAHTLNTRRSVLNYKSYWLASSGSDLCNLDQMISTAYATQQSPVLGFVFTGQGAQWAGMGRELLQYPRYLDSIRRCQQVLDSVDCPWSLIAELGALHPGGESQINSPEIAQPANTALQISLIDLLSDLNIHPAAVIGHSSGEIAAAYAIKAISLSDAMRIAYFRGLCAGDLAKRSYQQGAMLAVGLSDSQAQSYINRITNGDASRVLSIACINSPKSVTVSGDAELIDQMCGLLNADRIFSRRLRVPVAYHSAQMLHISEKYRQRLKSFEGQKNPSKAIMISSVTGKRVQAAELAKADYWVANLIAPVQFTKAIFGICTEPGSSLQKKLDCSHRGKPGINALVEIGPHSAMQGPVRDTLDTLAWGNDITYHAVVRRQENSASTFLNAIGSLYTLGAPVDLEKLNRISDNTSQKNQRLLVDSPPYPFNHSTSYWREGRVSKNIRLGNGRIDLLGKPTADWNPLEARWMNHLRVTDLPWVEDHIVNGVLLYPAAGMVAMAIEAAHQVAGSASVSGFELQDLSFERALRIPRDADGIETCFQLCTKTRKGIAEPWMEFRLFSYENEWHENCHGRIRLDCDGPADPVRNDWLESHNEIVTSCSSQLASDSFYSTLRLHGYEFGPTFQTIVNPRYSEEKAAAGVQVFQWPDDQYPQPHVIHPTTLDGIFQLSSVALAKSNKSKMTTALPTSVRRLWVAKESLSGPSAVQLQASASVSPMRSQGHDFDISATDKQQKRVLVQVQGLQTTTVADISKSDQTDTSRLPIYHVERVPDIDLMSSAQVTSYCSSAIPQDPEPIQFFRDVNFIIYKFLDDAVTLLSTAPAGTGSVSTLPHIQRYIEWARLQQEKFQSGELPNGRAEWKELLGDTAYFEAACDRVAAANDSGAMYVHTGRNLLSILQGEKDPLEFLFAGPGDQMQKLYAELNERPACFSPWGRYLQTMVRKNTTMRILEIGAGTGGTTAQMLRAMSTDIQGLSEKDALYATYHYTDISAAFFEKAGERFSQFPRVEYQILDITQDPESQGFEPGSYDLVIAANALHATPSMKQTMLNVRSLLKPGGKLMLFEVTHSDIIVPGFIAGLMEGWWSGVDEGRLWSPALTLSEWDTVLQQSGFHGIQAAFPDYQDAECQQSSIIVAGAAHHAAPRSVLPVSSSKVFCFITDLTLDRQNAFLSQITQALQLRYPKSCFSTISLEDSHLIQNIEEQTLVFLGEMERPILSDMSEKTFSRIQCLLNEARSILWVTAGGGEAMDKPGFGVVDGLARTLRNEKASRRICTLALDMMEGIQAYHVGHILSVLDKALFDQSQSTYEPEFVDIRGVLHVPRLEPAPDSTDALHNISQEYHLSPRLLQDFSSLCLAVDGQGSLPSIYWTGSEDDSDIQLLPDDVIVDNKAASITFPNQPLGLESAGTVVQAGESSGFLAGDRVLAFGSGNLQTRARVKSDRLCHIPRELPFTQAASIPVSFGAMWHSLVEVGRLQSGQSILVHAGSGACGQAAIQIAKHLGADVYSTVSTTDQSQLLTERYGIPSGHIFASQDTYFARGVLRATQGRGVDLVIATSITGEMEFDAEDIQHASWDCLASYGQLIHLNSAPSISPILPPKSAKAVSYTYLDIVSWMNERPDMVKSAIRNVMPLIEAGRLSPGILCQVQDAATIPQTVEAMEQRTSIERQIIDLTIPAYVSTKLDVKIPFTFKSNATYVLAGGLGGIGRVTARWMAENGARNLVLLCRSGAKSTDALDFIDQLQSMGVTVYAPPCDLMDAVSVHRILTDVTTSKDMPPIRGCIQGSMVLRNALFGDLGYEDWRSAVECKGIGSKNLASSLPKDLDFFILLSSLCGIFGNQGQSNYAAGCSYLDSFARHHAAHGRNVVSIDLGVMADDGILVDKTGFLDQVMKNSAWVPISRSRYLSLLSLYCNPSRVNSTPAFAQLLLGLPDTSIPFNGSVMGDILDQPISSRLKLENTFIDQEIQRSGKVNVRGQFCKTDSLQEAKNVVSQALIDKMTHSYRVIPEDMHVDEDATLSTYRIDSLLAVELCNWVSKEFMADITVLEVMGGATLAMVNMLVASRSQLPHPAWS</sequence>
<keyword evidence="12" id="KW-1185">Reference proteome</keyword>
<feature type="domain" description="Carrier" evidence="8">
    <location>
        <begin position="2521"/>
        <end position="2597"/>
    </location>
</feature>
<dbReference type="InterPro" id="IPR042104">
    <property type="entry name" value="PKS_dehydratase_sf"/>
</dbReference>
<evidence type="ECO:0000259" key="10">
    <source>
        <dbReference type="PROSITE" id="PS52019"/>
    </source>
</evidence>
<dbReference type="SUPFAM" id="SSF53901">
    <property type="entry name" value="Thiolase-like"/>
    <property type="match status" value="1"/>
</dbReference>
<gene>
    <name evidence="11" type="ORF">N7493_002603</name>
</gene>
<keyword evidence="6" id="KW-0012">Acyltransferase</keyword>
<keyword evidence="1" id="KW-0596">Phosphopantetheine</keyword>
<proteinExistence type="predicted"/>
<dbReference type="SMART" id="SM00827">
    <property type="entry name" value="PKS_AT"/>
    <property type="match status" value="1"/>
</dbReference>
<keyword evidence="3" id="KW-0808">Transferase</keyword>
<dbReference type="Proteomes" id="UP001215712">
    <property type="component" value="Unassembled WGS sequence"/>
</dbReference>
<dbReference type="Pfam" id="PF14765">
    <property type="entry name" value="PS-DH"/>
    <property type="match status" value="1"/>
</dbReference>
<organism evidence="11 12">
    <name type="scientific">Penicillium malachiteum</name>
    <dbReference type="NCBI Taxonomy" id="1324776"/>
    <lineage>
        <taxon>Eukaryota</taxon>
        <taxon>Fungi</taxon>
        <taxon>Dikarya</taxon>
        <taxon>Ascomycota</taxon>
        <taxon>Pezizomycotina</taxon>
        <taxon>Eurotiomycetes</taxon>
        <taxon>Eurotiomycetidae</taxon>
        <taxon>Eurotiales</taxon>
        <taxon>Aspergillaceae</taxon>
        <taxon>Penicillium</taxon>
    </lineage>
</organism>
<reference evidence="11" key="2">
    <citation type="submission" date="2023-01" db="EMBL/GenBank/DDBJ databases">
        <authorList>
            <person name="Petersen C."/>
        </authorList>
    </citation>
    <scope>NUCLEOTIDE SEQUENCE</scope>
    <source>
        <strain evidence="11">IBT 17514</strain>
    </source>
</reference>
<dbReference type="Gene3D" id="3.40.50.720">
    <property type="entry name" value="NAD(P)-binding Rossmann-like Domain"/>
    <property type="match status" value="1"/>
</dbReference>
<evidence type="ECO:0000313" key="11">
    <source>
        <dbReference type="EMBL" id="KAJ5733817.1"/>
    </source>
</evidence>
<feature type="region of interest" description="N-terminal hotdog fold" evidence="7">
    <location>
        <begin position="990"/>
        <end position="1120"/>
    </location>
</feature>
<dbReference type="InterPro" id="IPR036291">
    <property type="entry name" value="NAD(P)-bd_dom_sf"/>
</dbReference>
<dbReference type="SUPFAM" id="SSF52151">
    <property type="entry name" value="FabD/lysophospholipase-like"/>
    <property type="match status" value="1"/>
</dbReference>
<evidence type="ECO:0000256" key="7">
    <source>
        <dbReference type="PROSITE-ProRule" id="PRU01363"/>
    </source>
</evidence>
<dbReference type="CDD" id="cd00833">
    <property type="entry name" value="PKS"/>
    <property type="match status" value="1"/>
</dbReference>
<feature type="active site" description="Proton acceptor; for dehydratase activity" evidence="7">
    <location>
        <position position="1022"/>
    </location>
</feature>
<dbReference type="InterPro" id="IPR016035">
    <property type="entry name" value="Acyl_Trfase/lysoPLipase"/>
</dbReference>
<dbReference type="SUPFAM" id="SSF55048">
    <property type="entry name" value="Probable ACP-binding domain of malonyl-CoA ACP transacylase"/>
    <property type="match status" value="1"/>
</dbReference>
<dbReference type="GO" id="GO:1901336">
    <property type="term" value="P:lactone biosynthetic process"/>
    <property type="evidence" value="ECO:0007669"/>
    <property type="project" value="UniProtKB-ARBA"/>
</dbReference>
<keyword evidence="2" id="KW-0597">Phosphoprotein</keyword>
<feature type="domain" description="Ketosynthase family 3 (KS3)" evidence="9">
    <location>
        <begin position="27"/>
        <end position="451"/>
    </location>
</feature>
<feature type="domain" description="PKS/mFAS DH" evidence="10">
    <location>
        <begin position="990"/>
        <end position="1292"/>
    </location>
</feature>
<dbReference type="InterPro" id="IPR020843">
    <property type="entry name" value="ER"/>
</dbReference>
<dbReference type="InterPro" id="IPR014030">
    <property type="entry name" value="Ketoacyl_synth_N"/>
</dbReference>
<dbReference type="SUPFAM" id="SSF50129">
    <property type="entry name" value="GroES-like"/>
    <property type="match status" value="1"/>
</dbReference>
<dbReference type="Pfam" id="PF21089">
    <property type="entry name" value="PKS_DH_N"/>
    <property type="match status" value="1"/>
</dbReference>
<dbReference type="InterPro" id="IPR009081">
    <property type="entry name" value="PP-bd_ACP"/>
</dbReference>
<dbReference type="PANTHER" id="PTHR43775">
    <property type="entry name" value="FATTY ACID SYNTHASE"/>
    <property type="match status" value="1"/>
</dbReference>
<dbReference type="EMBL" id="JAQJAN010000003">
    <property type="protein sequence ID" value="KAJ5733817.1"/>
    <property type="molecule type" value="Genomic_DNA"/>
</dbReference>
<evidence type="ECO:0000259" key="9">
    <source>
        <dbReference type="PROSITE" id="PS52004"/>
    </source>
</evidence>
<accession>A0AAD6HSV8</accession>
<dbReference type="InterPro" id="IPR050091">
    <property type="entry name" value="PKS_NRPS_Biosynth_Enz"/>
</dbReference>
<dbReference type="InterPro" id="IPR014031">
    <property type="entry name" value="Ketoacyl_synth_C"/>
</dbReference>
<dbReference type="Gene3D" id="3.40.47.10">
    <property type="match status" value="1"/>
</dbReference>
<dbReference type="SMART" id="SM00826">
    <property type="entry name" value="PKS_DH"/>
    <property type="match status" value="1"/>
</dbReference>
<dbReference type="InterPro" id="IPR013968">
    <property type="entry name" value="PKS_KR"/>
</dbReference>
<dbReference type="Pfam" id="PF23114">
    <property type="entry name" value="NAD-bd_HRPKS_sdrA"/>
    <property type="match status" value="1"/>
</dbReference>
<dbReference type="InterPro" id="IPR049551">
    <property type="entry name" value="PKS_DH_C"/>
</dbReference>
<comment type="caution">
    <text evidence="11">The sequence shown here is derived from an EMBL/GenBank/DDBJ whole genome shotgun (WGS) entry which is preliminary data.</text>
</comment>
<evidence type="ECO:0000256" key="5">
    <source>
        <dbReference type="ARBA" id="ARBA00023268"/>
    </source>
</evidence>
<dbReference type="GO" id="GO:0016491">
    <property type="term" value="F:oxidoreductase activity"/>
    <property type="evidence" value="ECO:0007669"/>
    <property type="project" value="UniProtKB-KW"/>
</dbReference>
<dbReference type="InterPro" id="IPR011032">
    <property type="entry name" value="GroES-like_sf"/>
</dbReference>
<dbReference type="Pfam" id="PF08659">
    <property type="entry name" value="KR"/>
    <property type="match status" value="1"/>
</dbReference>
<dbReference type="Pfam" id="PF00698">
    <property type="entry name" value="Acyl_transf_1"/>
    <property type="match status" value="1"/>
</dbReference>
<evidence type="ECO:0000313" key="12">
    <source>
        <dbReference type="Proteomes" id="UP001215712"/>
    </source>
</evidence>
<dbReference type="SMART" id="SM00825">
    <property type="entry name" value="PKS_KS"/>
    <property type="match status" value="1"/>
</dbReference>
<dbReference type="InterPro" id="IPR014043">
    <property type="entry name" value="Acyl_transferase_dom"/>
</dbReference>
<dbReference type="PANTHER" id="PTHR43775:SF29">
    <property type="entry name" value="ASPERFURANONE POLYKETIDE SYNTHASE AFOG-RELATED"/>
    <property type="match status" value="1"/>
</dbReference>
<keyword evidence="4" id="KW-0560">Oxidoreductase</keyword>
<dbReference type="GO" id="GO:0004312">
    <property type="term" value="F:fatty acid synthase activity"/>
    <property type="evidence" value="ECO:0007669"/>
    <property type="project" value="TreeGrafter"/>
</dbReference>
<dbReference type="SMART" id="SM00829">
    <property type="entry name" value="PKS_ER"/>
    <property type="match status" value="1"/>
</dbReference>
<dbReference type="InterPro" id="IPR032821">
    <property type="entry name" value="PKS_assoc"/>
</dbReference>
<dbReference type="InterPro" id="IPR020807">
    <property type="entry name" value="PKS_DH"/>
</dbReference>
<dbReference type="CDD" id="cd05195">
    <property type="entry name" value="enoyl_red"/>
    <property type="match status" value="1"/>
</dbReference>
<evidence type="ECO:0000256" key="1">
    <source>
        <dbReference type="ARBA" id="ARBA00022450"/>
    </source>
</evidence>
<keyword evidence="5" id="KW-0511">Multifunctional enzyme</keyword>
<dbReference type="SUPFAM" id="SSF53335">
    <property type="entry name" value="S-adenosyl-L-methionine-dependent methyltransferases"/>
    <property type="match status" value="1"/>
</dbReference>
<dbReference type="InterPro" id="IPR013217">
    <property type="entry name" value="Methyltransf_12"/>
</dbReference>
<evidence type="ECO:0000259" key="8">
    <source>
        <dbReference type="PROSITE" id="PS50075"/>
    </source>
</evidence>
<dbReference type="GO" id="GO:0044550">
    <property type="term" value="P:secondary metabolite biosynthetic process"/>
    <property type="evidence" value="ECO:0007669"/>
    <property type="project" value="TreeGrafter"/>
</dbReference>
<dbReference type="InterPro" id="IPR001227">
    <property type="entry name" value="Ac_transferase_dom_sf"/>
</dbReference>
<dbReference type="InterPro" id="IPR049900">
    <property type="entry name" value="PKS_mFAS_DH"/>
</dbReference>
<dbReference type="InterPro" id="IPR016036">
    <property type="entry name" value="Malonyl_transacylase_ACP-bd"/>
</dbReference>
<dbReference type="Pfam" id="PF08242">
    <property type="entry name" value="Methyltransf_12"/>
    <property type="match status" value="1"/>
</dbReference>
<dbReference type="InterPro" id="IPR029063">
    <property type="entry name" value="SAM-dependent_MTases_sf"/>
</dbReference>